<dbReference type="Pfam" id="PF07969">
    <property type="entry name" value="Amidohydro_3"/>
    <property type="match status" value="1"/>
</dbReference>
<feature type="chain" id="PRO_5046588336" evidence="1">
    <location>
        <begin position="22"/>
        <end position="551"/>
    </location>
</feature>
<dbReference type="InterPro" id="IPR011059">
    <property type="entry name" value="Metal-dep_hydrolase_composite"/>
</dbReference>
<dbReference type="InterPro" id="IPR033932">
    <property type="entry name" value="YtcJ-like"/>
</dbReference>
<evidence type="ECO:0000256" key="1">
    <source>
        <dbReference type="SAM" id="SignalP"/>
    </source>
</evidence>
<reference evidence="3 4" key="1">
    <citation type="submission" date="2023-06" db="EMBL/GenBank/DDBJ databases">
        <title>Alteromonas sp. ASW11-36 isolated from intertidal sand.</title>
        <authorList>
            <person name="Li Y."/>
        </authorList>
    </citation>
    <scope>NUCLEOTIDE SEQUENCE [LARGE SCALE GENOMIC DNA]</scope>
    <source>
        <strain evidence="3 4">ASW11-36</strain>
    </source>
</reference>
<dbReference type="Gene3D" id="3.20.20.140">
    <property type="entry name" value="Metal-dependent hydrolases"/>
    <property type="match status" value="1"/>
</dbReference>
<dbReference type="Gene3D" id="3.10.310.70">
    <property type="match status" value="1"/>
</dbReference>
<dbReference type="Gene3D" id="2.30.40.10">
    <property type="entry name" value="Urease, subunit C, domain 1"/>
    <property type="match status" value="1"/>
</dbReference>
<dbReference type="Proteomes" id="UP001234343">
    <property type="component" value="Unassembled WGS sequence"/>
</dbReference>
<keyword evidence="4" id="KW-1185">Reference proteome</keyword>
<dbReference type="InterPro" id="IPR013108">
    <property type="entry name" value="Amidohydro_3"/>
</dbReference>
<feature type="signal peptide" evidence="1">
    <location>
        <begin position="1"/>
        <end position="21"/>
    </location>
</feature>
<dbReference type="EC" id="3.5.-.-" evidence="3"/>
<dbReference type="GO" id="GO:0016787">
    <property type="term" value="F:hydrolase activity"/>
    <property type="evidence" value="ECO:0007669"/>
    <property type="project" value="UniProtKB-KW"/>
</dbReference>
<protein>
    <submittedName>
        <fullName evidence="3">Amidohydrolase</fullName>
        <ecNumber evidence="3">3.5.-.-</ecNumber>
    </submittedName>
</protein>
<dbReference type="PANTHER" id="PTHR22642:SF2">
    <property type="entry name" value="PROTEIN LONG AFTER FAR-RED 3"/>
    <property type="match status" value="1"/>
</dbReference>
<dbReference type="CDD" id="cd01300">
    <property type="entry name" value="YtcJ_like"/>
    <property type="match status" value="1"/>
</dbReference>
<organism evidence="3 4">
    <name type="scientific">Alteromonas arenosi</name>
    <dbReference type="NCBI Taxonomy" id="3055817"/>
    <lineage>
        <taxon>Bacteria</taxon>
        <taxon>Pseudomonadati</taxon>
        <taxon>Pseudomonadota</taxon>
        <taxon>Gammaproteobacteria</taxon>
        <taxon>Alteromonadales</taxon>
        <taxon>Alteromonadaceae</taxon>
        <taxon>Alteromonas/Salinimonas group</taxon>
        <taxon>Alteromonas</taxon>
    </lineage>
</organism>
<gene>
    <name evidence="3" type="ORF">QTP81_12755</name>
</gene>
<keyword evidence="1" id="KW-0732">Signal</keyword>
<evidence type="ECO:0000259" key="2">
    <source>
        <dbReference type="Pfam" id="PF07969"/>
    </source>
</evidence>
<dbReference type="SUPFAM" id="SSF51556">
    <property type="entry name" value="Metallo-dependent hydrolases"/>
    <property type="match status" value="1"/>
</dbReference>
<evidence type="ECO:0000313" key="4">
    <source>
        <dbReference type="Proteomes" id="UP001234343"/>
    </source>
</evidence>
<dbReference type="PANTHER" id="PTHR22642">
    <property type="entry name" value="IMIDAZOLONEPROPIONASE"/>
    <property type="match status" value="1"/>
</dbReference>
<accession>A0ABT7T0Y2</accession>
<sequence length="551" mass="60306">MSLIKRITLLVLFAITASVNAKSLHIYNVKGYTFTPQRELVTFTNMVIDSGKVVSIGDDSLGHAFPTAQQLDGEGQTLLPGLIDAHGHLLGLGASLLFIDVREATSAQHAAKMAADYYQRNPDLTWVQGGRWNQVLWPDKEFPNAAILDETLPNVPVWLERIDGHAGWANSAALKIAGITKETVSPEGGKILTDELGNPTGILIDTAMSLVEKHLPEQNRQLMQQQLNAAGEHLLSLGITSMHDAGIDKRTYDFYRELAADGELPLRVYAMLAATAPELPQMLAAGKVTTADEMLLIRSVKAYGDGALGSRGAALLAAYNDDPRNKGLLVTAQDKLPGLFNQVIGSGFALHFHAIGDRANRLALDQFAATFATIGGQELRHRMEHAQVIAVDDIIRFKELDIIPSMQPTHATSDMNMARDRIGPKRLRGAYAWRTFLKQGSILAFGSDFPVELANPFYGLHAAVTRQDRNNQPVKGWIPEQALSLTESLRAFTIDAAYAAAQEQTIGSLTKGYWADFILVDKDIFAIPAEDLWTVTVNQTFIAGEKVYQRD</sequence>
<proteinExistence type="predicted"/>
<dbReference type="RefSeq" id="WP_289366002.1">
    <property type="nucleotide sequence ID" value="NZ_JAUCBP010000011.1"/>
</dbReference>
<dbReference type="InterPro" id="IPR032466">
    <property type="entry name" value="Metal_Hydrolase"/>
</dbReference>
<feature type="domain" description="Amidohydrolase 3" evidence="2">
    <location>
        <begin position="72"/>
        <end position="548"/>
    </location>
</feature>
<name>A0ABT7T0Y2_9ALTE</name>
<evidence type="ECO:0000313" key="3">
    <source>
        <dbReference type="EMBL" id="MDM7861464.1"/>
    </source>
</evidence>
<dbReference type="EMBL" id="JAUCBP010000011">
    <property type="protein sequence ID" value="MDM7861464.1"/>
    <property type="molecule type" value="Genomic_DNA"/>
</dbReference>
<comment type="caution">
    <text evidence="3">The sequence shown here is derived from an EMBL/GenBank/DDBJ whole genome shotgun (WGS) entry which is preliminary data.</text>
</comment>
<dbReference type="SUPFAM" id="SSF51338">
    <property type="entry name" value="Composite domain of metallo-dependent hydrolases"/>
    <property type="match status" value="1"/>
</dbReference>
<keyword evidence="3" id="KW-0378">Hydrolase</keyword>